<dbReference type="PANTHER" id="PTHR11161">
    <property type="entry name" value="O-ACYLTRANSFERASE"/>
    <property type="match status" value="1"/>
</dbReference>
<comment type="caution">
    <text evidence="2">The sequence shown here is derived from an EMBL/GenBank/DDBJ whole genome shotgun (WGS) entry which is preliminary data.</text>
</comment>
<dbReference type="EMBL" id="CAJQZP010001449">
    <property type="protein sequence ID" value="CAG5047458.1"/>
    <property type="molecule type" value="Genomic_DNA"/>
</dbReference>
<sequence>MSDGPLWIPLVEGECAHCRDKWWAHFLYINNFLEPNEKCLMHTWFLATDMQLYVLAGFLTLTLGRSPRRAVKVLSCLFVCAVVANFAIAYNWNLKPVLFLSYPK</sequence>
<accession>A0A8S3Y343</accession>
<dbReference type="Proteomes" id="UP000691718">
    <property type="component" value="Unassembled WGS sequence"/>
</dbReference>
<keyword evidence="1" id="KW-0812">Transmembrane</keyword>
<dbReference type="OrthoDB" id="6912574at2759"/>
<evidence type="ECO:0000313" key="2">
    <source>
        <dbReference type="EMBL" id="CAG5047458.1"/>
    </source>
</evidence>
<dbReference type="InterPro" id="IPR052728">
    <property type="entry name" value="O2_lipid_transport_reg"/>
</dbReference>
<feature type="transmembrane region" description="Helical" evidence="1">
    <location>
        <begin position="41"/>
        <end position="61"/>
    </location>
</feature>
<reference evidence="2" key="1">
    <citation type="submission" date="2021-04" db="EMBL/GenBank/DDBJ databases">
        <authorList>
            <person name="Tunstrom K."/>
        </authorList>
    </citation>
    <scope>NUCLEOTIDE SEQUENCE</scope>
</reference>
<protein>
    <submittedName>
        <fullName evidence="2">(apollo) hypothetical protein</fullName>
    </submittedName>
</protein>
<dbReference type="PANTHER" id="PTHR11161:SF0">
    <property type="entry name" value="O-ACYLTRANSFERASE LIKE PROTEIN"/>
    <property type="match status" value="1"/>
</dbReference>
<keyword evidence="1" id="KW-1133">Transmembrane helix</keyword>
<organism evidence="2 3">
    <name type="scientific">Parnassius apollo</name>
    <name type="common">Apollo butterfly</name>
    <name type="synonym">Papilio apollo</name>
    <dbReference type="NCBI Taxonomy" id="110799"/>
    <lineage>
        <taxon>Eukaryota</taxon>
        <taxon>Metazoa</taxon>
        <taxon>Ecdysozoa</taxon>
        <taxon>Arthropoda</taxon>
        <taxon>Hexapoda</taxon>
        <taxon>Insecta</taxon>
        <taxon>Pterygota</taxon>
        <taxon>Neoptera</taxon>
        <taxon>Endopterygota</taxon>
        <taxon>Lepidoptera</taxon>
        <taxon>Glossata</taxon>
        <taxon>Ditrysia</taxon>
        <taxon>Papilionoidea</taxon>
        <taxon>Papilionidae</taxon>
        <taxon>Parnassiinae</taxon>
        <taxon>Parnassini</taxon>
        <taxon>Parnassius</taxon>
        <taxon>Parnassius</taxon>
    </lineage>
</organism>
<feature type="transmembrane region" description="Helical" evidence="1">
    <location>
        <begin position="73"/>
        <end position="92"/>
    </location>
</feature>
<dbReference type="AlphaFoldDB" id="A0A8S3Y343"/>
<evidence type="ECO:0000256" key="1">
    <source>
        <dbReference type="SAM" id="Phobius"/>
    </source>
</evidence>
<proteinExistence type="predicted"/>
<keyword evidence="1" id="KW-0472">Membrane</keyword>
<gene>
    <name evidence="2" type="ORF">PAPOLLO_LOCUS23930</name>
</gene>
<keyword evidence="3" id="KW-1185">Reference proteome</keyword>
<name>A0A8S3Y343_PARAO</name>
<evidence type="ECO:0000313" key="3">
    <source>
        <dbReference type="Proteomes" id="UP000691718"/>
    </source>
</evidence>